<evidence type="ECO:0000313" key="1">
    <source>
        <dbReference type="EMBL" id="GBM00995.1"/>
    </source>
</evidence>
<comment type="caution">
    <text evidence="1">The sequence shown here is derived from an EMBL/GenBank/DDBJ whole genome shotgun (WGS) entry which is preliminary data.</text>
</comment>
<organism evidence="1 2">
    <name type="scientific">Araneus ventricosus</name>
    <name type="common">Orbweaver spider</name>
    <name type="synonym">Epeira ventricosa</name>
    <dbReference type="NCBI Taxonomy" id="182803"/>
    <lineage>
        <taxon>Eukaryota</taxon>
        <taxon>Metazoa</taxon>
        <taxon>Ecdysozoa</taxon>
        <taxon>Arthropoda</taxon>
        <taxon>Chelicerata</taxon>
        <taxon>Arachnida</taxon>
        <taxon>Araneae</taxon>
        <taxon>Araneomorphae</taxon>
        <taxon>Entelegynae</taxon>
        <taxon>Araneoidea</taxon>
        <taxon>Araneidae</taxon>
        <taxon>Araneus</taxon>
    </lineage>
</organism>
<dbReference type="Proteomes" id="UP000499080">
    <property type="component" value="Unassembled WGS sequence"/>
</dbReference>
<gene>
    <name evidence="1" type="ORF">AVEN_55508_1</name>
</gene>
<protein>
    <submittedName>
        <fullName evidence="1">Uncharacterized protein</fullName>
    </submittedName>
</protein>
<reference evidence="1 2" key="1">
    <citation type="journal article" date="2019" name="Sci. Rep.">
        <title>Orb-weaving spider Araneus ventricosus genome elucidates the spidroin gene catalogue.</title>
        <authorList>
            <person name="Kono N."/>
            <person name="Nakamura H."/>
            <person name="Ohtoshi R."/>
            <person name="Moran D.A.P."/>
            <person name="Shinohara A."/>
            <person name="Yoshida Y."/>
            <person name="Fujiwara M."/>
            <person name="Mori M."/>
            <person name="Tomita M."/>
            <person name="Arakawa K."/>
        </authorList>
    </citation>
    <scope>NUCLEOTIDE SEQUENCE [LARGE SCALE GENOMIC DNA]</scope>
</reference>
<dbReference type="EMBL" id="BGPR01000163">
    <property type="protein sequence ID" value="GBM00995.1"/>
    <property type="molecule type" value="Genomic_DNA"/>
</dbReference>
<name>A0A4Y2CCD9_ARAVE</name>
<proteinExistence type="predicted"/>
<dbReference type="AlphaFoldDB" id="A0A4Y2CCD9"/>
<keyword evidence="2" id="KW-1185">Reference proteome</keyword>
<sequence>MAELLNKESLSKNIIHSLKTQLKLKDNPEESFQQIYLHCSETGFGYLELFRMPSRSVMMTGSRKLFKAIDENSFAQFTLSAVYLSSNQNVCVSVKVFIRNAVDRKDTKTTKVSV</sequence>
<accession>A0A4Y2CCD9</accession>
<evidence type="ECO:0000313" key="2">
    <source>
        <dbReference type="Proteomes" id="UP000499080"/>
    </source>
</evidence>